<name>A0ABV9Q776_9BACL</name>
<dbReference type="EMBL" id="JBHSHC010000154">
    <property type="protein sequence ID" value="MFC4770074.1"/>
    <property type="molecule type" value="Genomic_DNA"/>
</dbReference>
<reference evidence="2" key="1">
    <citation type="journal article" date="2019" name="Int. J. Syst. Evol. Microbiol.">
        <title>The Global Catalogue of Microorganisms (GCM) 10K type strain sequencing project: providing services to taxonomists for standard genome sequencing and annotation.</title>
        <authorList>
            <consortium name="The Broad Institute Genomics Platform"/>
            <consortium name="The Broad Institute Genome Sequencing Center for Infectious Disease"/>
            <person name="Wu L."/>
            <person name="Ma J."/>
        </authorList>
    </citation>
    <scope>NUCLEOTIDE SEQUENCE [LARGE SCALE GENOMIC DNA]</scope>
    <source>
        <strain evidence="2">WYCCWR 12678</strain>
    </source>
</reference>
<evidence type="ECO:0000313" key="1">
    <source>
        <dbReference type="EMBL" id="MFC4770074.1"/>
    </source>
</evidence>
<organism evidence="1 2">
    <name type="scientific">Effusibacillus consociatus</name>
    <dbReference type="NCBI Taxonomy" id="1117041"/>
    <lineage>
        <taxon>Bacteria</taxon>
        <taxon>Bacillati</taxon>
        <taxon>Bacillota</taxon>
        <taxon>Bacilli</taxon>
        <taxon>Bacillales</taxon>
        <taxon>Alicyclobacillaceae</taxon>
        <taxon>Effusibacillus</taxon>
    </lineage>
</organism>
<sequence>MATRDECLVLQQALNLDIQIRLLGACAPKTPHRDVNDSMSGWFTDRLFIAAVSFFE</sequence>
<dbReference type="Proteomes" id="UP001596002">
    <property type="component" value="Unassembled WGS sequence"/>
</dbReference>
<evidence type="ECO:0000313" key="2">
    <source>
        <dbReference type="Proteomes" id="UP001596002"/>
    </source>
</evidence>
<accession>A0ABV9Q776</accession>
<protein>
    <submittedName>
        <fullName evidence="1">Uncharacterized protein</fullName>
    </submittedName>
</protein>
<keyword evidence="2" id="KW-1185">Reference proteome</keyword>
<proteinExistence type="predicted"/>
<gene>
    <name evidence="1" type="ORF">ACFO8Q_22605</name>
</gene>
<comment type="caution">
    <text evidence="1">The sequence shown here is derived from an EMBL/GenBank/DDBJ whole genome shotgun (WGS) entry which is preliminary data.</text>
</comment>
<dbReference type="RefSeq" id="WP_380029311.1">
    <property type="nucleotide sequence ID" value="NZ_JBHSHC010000154.1"/>
</dbReference>